<evidence type="ECO:0000313" key="2">
    <source>
        <dbReference type="EMBL" id="KAE8334095.1"/>
    </source>
</evidence>
<dbReference type="AlphaFoldDB" id="A0A5N6XLD7"/>
<sequence>MALGDEVCEGTKYYCANWFNKLGNKYQSPEDCEAAREPRPSTAKPEASSSPVSQGTLGSEKKQPWREPNNSIAACGNPLFAGNTQKKDEVCLGTAKWCREEQQIKKYGSEKECEASREHRQRTPSANKLPWIQGDLYTSGCYDRNVNCERNSLTEQWLGTKRFCNEFFNVGDTPYETKDACFADRQPRPHKN</sequence>
<organism evidence="2">
    <name type="scientific">Aspergillus arachidicola</name>
    <dbReference type="NCBI Taxonomy" id="656916"/>
    <lineage>
        <taxon>Eukaryota</taxon>
        <taxon>Fungi</taxon>
        <taxon>Dikarya</taxon>
        <taxon>Ascomycota</taxon>
        <taxon>Pezizomycotina</taxon>
        <taxon>Eurotiomycetes</taxon>
        <taxon>Eurotiomycetidae</taxon>
        <taxon>Eurotiales</taxon>
        <taxon>Aspergillaceae</taxon>
        <taxon>Aspergillus</taxon>
        <taxon>Aspergillus subgen. Circumdati</taxon>
    </lineage>
</organism>
<evidence type="ECO:0000256" key="1">
    <source>
        <dbReference type="SAM" id="MobiDB-lite"/>
    </source>
</evidence>
<accession>A0A5N6XLD7</accession>
<dbReference type="EMBL" id="ML737533">
    <property type="protein sequence ID" value="KAE8334095.1"/>
    <property type="molecule type" value="Genomic_DNA"/>
</dbReference>
<protein>
    <submittedName>
        <fullName evidence="2">Uncharacterized protein</fullName>
    </submittedName>
</protein>
<reference evidence="2" key="1">
    <citation type="submission" date="2019-04" db="EMBL/GenBank/DDBJ databases">
        <title>Friends and foes A comparative genomics study of 23 Aspergillus species from section Flavi.</title>
        <authorList>
            <consortium name="DOE Joint Genome Institute"/>
            <person name="Kjaerbolling I."/>
            <person name="Vesth T."/>
            <person name="Frisvad J.C."/>
            <person name="Nybo J.L."/>
            <person name="Theobald S."/>
            <person name="Kildgaard S."/>
            <person name="Isbrandt T."/>
            <person name="Kuo A."/>
            <person name="Sato A."/>
            <person name="Lyhne E.K."/>
            <person name="Kogle M.E."/>
            <person name="Wiebenga A."/>
            <person name="Kun R.S."/>
            <person name="Lubbers R.J."/>
            <person name="Makela M.R."/>
            <person name="Barry K."/>
            <person name="Chovatia M."/>
            <person name="Clum A."/>
            <person name="Daum C."/>
            <person name="Haridas S."/>
            <person name="He G."/>
            <person name="LaButti K."/>
            <person name="Lipzen A."/>
            <person name="Mondo S."/>
            <person name="Riley R."/>
            <person name="Salamov A."/>
            <person name="Simmons B.A."/>
            <person name="Magnuson J.K."/>
            <person name="Henrissat B."/>
            <person name="Mortensen U.H."/>
            <person name="Larsen T.O."/>
            <person name="Devries R.P."/>
            <person name="Grigoriev I.V."/>
            <person name="Machida M."/>
            <person name="Baker S.E."/>
            <person name="Andersen M.R."/>
        </authorList>
    </citation>
    <scope>NUCLEOTIDE SEQUENCE</scope>
    <source>
        <strain evidence="2">CBS 117612</strain>
    </source>
</reference>
<feature type="compositionally biased region" description="Polar residues" evidence="1">
    <location>
        <begin position="47"/>
        <end position="57"/>
    </location>
</feature>
<name>A0A5N6XLD7_9EURO</name>
<dbReference type="OrthoDB" id="4923992at2759"/>
<dbReference type="Proteomes" id="UP000325558">
    <property type="component" value="Unassembled WGS sequence"/>
</dbReference>
<feature type="region of interest" description="Disordered" evidence="1">
    <location>
        <begin position="29"/>
        <end position="68"/>
    </location>
</feature>
<gene>
    <name evidence="2" type="ORF">BDV24DRAFT_170634</name>
</gene>
<proteinExistence type="predicted"/>